<dbReference type="InterPro" id="IPR039060">
    <property type="entry name" value="Antitox_HigA"/>
</dbReference>
<evidence type="ECO:0000313" key="1">
    <source>
        <dbReference type="EMBL" id="MDX7988806.1"/>
    </source>
</evidence>
<proteinExistence type="predicted"/>
<dbReference type="InterPro" id="IPR010982">
    <property type="entry name" value="Lambda_DNA-bd_dom_sf"/>
</dbReference>
<dbReference type="Proteomes" id="UP001271890">
    <property type="component" value="Unassembled WGS sequence"/>
</dbReference>
<name>A0ABU4SDC2_9GAMM</name>
<evidence type="ECO:0000313" key="2">
    <source>
        <dbReference type="Proteomes" id="UP001271890"/>
    </source>
</evidence>
<comment type="caution">
    <text evidence="1">The sequence shown here is derived from an EMBL/GenBank/DDBJ whole genome shotgun (WGS) entry which is preliminary data.</text>
</comment>
<reference evidence="2" key="1">
    <citation type="journal article" date="2024" name="Toxins">
        <title>Genome Sequence Analysis of Native Xenorhabdus Strains Isolated from Entomopathogenic Nematodes in Argentina.</title>
        <authorList>
            <person name="Palma L."/>
            <person name="Frizzo L."/>
            <person name="Kaiser S."/>
            <person name="Berry C."/>
            <person name="Caballero P."/>
            <person name="Bode H.B."/>
            <person name="Del Valle E.E."/>
        </authorList>
    </citation>
    <scope>NUCLEOTIDE SEQUENCE [LARGE SCALE GENOMIC DNA]</scope>
    <source>
        <strain evidence="2">12</strain>
    </source>
</reference>
<organism evidence="1 2">
    <name type="scientific">Xenorhabdus santafensis</name>
    <dbReference type="NCBI Taxonomy" id="2582833"/>
    <lineage>
        <taxon>Bacteria</taxon>
        <taxon>Pseudomonadati</taxon>
        <taxon>Pseudomonadota</taxon>
        <taxon>Gammaproteobacteria</taxon>
        <taxon>Enterobacterales</taxon>
        <taxon>Morganellaceae</taxon>
        <taxon>Xenorhabdus</taxon>
    </lineage>
</organism>
<dbReference type="Gene3D" id="1.10.260.40">
    <property type="entry name" value="lambda repressor-like DNA-binding domains"/>
    <property type="match status" value="1"/>
</dbReference>
<dbReference type="PANTHER" id="PTHR40455">
    <property type="entry name" value="ANTITOXIN HIGA"/>
    <property type="match status" value="1"/>
</dbReference>
<dbReference type="RefSeq" id="WP_319931207.1">
    <property type="nucleotide sequence ID" value="NZ_VCDN01000069.1"/>
</dbReference>
<dbReference type="PANTHER" id="PTHR40455:SF1">
    <property type="entry name" value="ANTITOXIN HIGA"/>
    <property type="match status" value="1"/>
</dbReference>
<dbReference type="SUPFAM" id="SSF47413">
    <property type="entry name" value="lambda repressor-like DNA-binding domains"/>
    <property type="match status" value="1"/>
</dbReference>
<protein>
    <submittedName>
        <fullName evidence="1">Transcriptional regulator</fullName>
    </submittedName>
</protein>
<keyword evidence="2" id="KW-1185">Reference proteome</keyword>
<dbReference type="EMBL" id="VCDN01000069">
    <property type="protein sequence ID" value="MDX7988806.1"/>
    <property type="molecule type" value="Genomic_DNA"/>
</dbReference>
<gene>
    <name evidence="1" type="ORF">FE392_15985</name>
</gene>
<sequence length="124" mass="14282">MNIKPIRTEQDYQNALKTIAPLFENQPEIGTSEFDYMEIMVLLIEAYEAEHYPIDPPDPIEAIKYKMEQSGLTVKDLEPAIGKSNRVYEILNRKRNLTLPMIRNLHNMFGIPANILIKPTKLAP</sequence>
<accession>A0ABU4SDC2</accession>